<gene>
    <name evidence="1" type="ORF">LY60_02887</name>
</gene>
<dbReference type="RefSeq" id="WP_145085125.1">
    <property type="nucleotide sequence ID" value="NZ_JAYFNS010000011.1"/>
</dbReference>
<reference evidence="1 2" key="1">
    <citation type="submission" date="2019-07" db="EMBL/GenBank/DDBJ databases">
        <title>Genomic Encyclopedia of Type Strains, Phase I: the one thousand microbial genomes (KMG-I) project.</title>
        <authorList>
            <person name="Kyrpides N."/>
        </authorList>
    </citation>
    <scope>NUCLEOTIDE SEQUENCE [LARGE SCALE GENOMIC DNA]</scope>
    <source>
        <strain evidence="1 2">DSM 13558</strain>
    </source>
</reference>
<protein>
    <submittedName>
        <fullName evidence="1">Uncharacterized protein</fullName>
    </submittedName>
</protein>
<comment type="caution">
    <text evidence="1">The sequence shown here is derived from an EMBL/GenBank/DDBJ whole genome shotgun (WGS) entry which is preliminary data.</text>
</comment>
<keyword evidence="2" id="KW-1185">Reference proteome</keyword>
<proteinExistence type="predicted"/>
<evidence type="ECO:0000313" key="1">
    <source>
        <dbReference type="EMBL" id="TWH78428.1"/>
    </source>
</evidence>
<dbReference type="Proteomes" id="UP000315343">
    <property type="component" value="Unassembled WGS sequence"/>
</dbReference>
<sequence>MSAFLGPIHFWLYNKIKIQNNIVEEILDFSEEKGLNLRKDLYSEFGDGDLKELDQVIDTSNIHGWLQDQIIKVENKLAISVTQIINKNSDSIKTLKDIFYNNGVKASALNENSSVEEAFKSINDTLLDGMPCDHALGVISQDENEAVWKRYECVHSRFWEAAKGDIAVYYSLRDEFIKGLVEKANLNYEKIDETTSKISRR</sequence>
<dbReference type="EMBL" id="VLKH01000009">
    <property type="protein sequence ID" value="TWH78428.1"/>
    <property type="molecule type" value="Genomic_DNA"/>
</dbReference>
<dbReference type="AlphaFoldDB" id="A0A562J5F0"/>
<accession>A0A562J5F0</accession>
<dbReference type="OrthoDB" id="9777242at2"/>
<evidence type="ECO:0000313" key="2">
    <source>
        <dbReference type="Proteomes" id="UP000315343"/>
    </source>
</evidence>
<name>A0A562J5F0_9FIRM</name>
<organism evidence="1 2">
    <name type="scientific">Sedimentibacter saalensis</name>
    <dbReference type="NCBI Taxonomy" id="130788"/>
    <lineage>
        <taxon>Bacteria</taxon>
        <taxon>Bacillati</taxon>
        <taxon>Bacillota</taxon>
        <taxon>Tissierellia</taxon>
        <taxon>Sedimentibacter</taxon>
    </lineage>
</organism>